<dbReference type="PANTHER" id="PTHR12149:SF8">
    <property type="entry name" value="PROTEIN-RIBULOSAMINE 3-KINASE"/>
    <property type="match status" value="1"/>
</dbReference>
<keyword evidence="3" id="KW-0812">Transmembrane</keyword>
<comment type="similarity">
    <text evidence="1 2">Belongs to the fructosamine kinase family.</text>
</comment>
<keyword evidence="5" id="KW-1185">Reference proteome</keyword>
<dbReference type="InterPro" id="IPR011009">
    <property type="entry name" value="Kinase-like_dom_sf"/>
</dbReference>
<comment type="caution">
    <text evidence="4">The sequence shown here is derived from an EMBL/GenBank/DDBJ whole genome shotgun (WGS) entry which is preliminary data.</text>
</comment>
<evidence type="ECO:0000313" key="4">
    <source>
        <dbReference type="EMBL" id="GLB51073.1"/>
    </source>
</evidence>
<dbReference type="InterPro" id="IPR016477">
    <property type="entry name" value="Fructo-/Ketosamine-3-kinase"/>
</dbReference>
<name>A0A9W6B5G0_9FLAO</name>
<feature type="transmembrane region" description="Helical" evidence="3">
    <location>
        <begin position="234"/>
        <end position="256"/>
    </location>
</feature>
<sequence length="260" mass="29799">MGGDINETFLLETNLGTRALKLNSANAFPTMFDAEAYGLQLLRNTKTIRIPQIYATGAIEETSYLIMEYVSAGKKTANFWQLFGEQLAKLHQQSNATFGLDKDNYIGSLPQYNKVTIDNSADFYIENRLKPQFQMAAKNGYTFQRLERFYNYIKELIPNEPPALIHGDLWSGNFLVGEDGHPCVIDPAVAYAPREMDIAMMHLFGGFSEELFQYYNTVYPLQKDWKKRLSLWQLYYLLVHLNLFGSSYLGSVATIIRQYS</sequence>
<dbReference type="GO" id="GO:0016301">
    <property type="term" value="F:kinase activity"/>
    <property type="evidence" value="ECO:0007669"/>
    <property type="project" value="UniProtKB-UniRule"/>
</dbReference>
<protein>
    <submittedName>
        <fullName evidence="4">Aminoglycoside phosphotransferase</fullName>
    </submittedName>
</protein>
<organism evidence="4 5">
    <name type="scientific">Neptunitalea chrysea</name>
    <dbReference type="NCBI Taxonomy" id="1647581"/>
    <lineage>
        <taxon>Bacteria</taxon>
        <taxon>Pseudomonadati</taxon>
        <taxon>Bacteroidota</taxon>
        <taxon>Flavobacteriia</taxon>
        <taxon>Flavobacteriales</taxon>
        <taxon>Flavobacteriaceae</taxon>
        <taxon>Neptunitalea</taxon>
    </lineage>
</organism>
<dbReference type="Gene3D" id="3.30.200.20">
    <property type="entry name" value="Phosphorylase Kinase, domain 1"/>
    <property type="match status" value="1"/>
</dbReference>
<reference evidence="4" key="1">
    <citation type="submission" date="2022-07" db="EMBL/GenBank/DDBJ databases">
        <title>Taxonomy of Novel Oxalotrophic and Methylotrophic Bacteria.</title>
        <authorList>
            <person name="Sahin N."/>
            <person name="Tani A."/>
        </authorList>
    </citation>
    <scope>NUCLEOTIDE SEQUENCE</scope>
    <source>
        <strain evidence="4">AM327</strain>
    </source>
</reference>
<dbReference type="SUPFAM" id="SSF56112">
    <property type="entry name" value="Protein kinase-like (PK-like)"/>
    <property type="match status" value="1"/>
</dbReference>
<accession>A0A9W6B5G0</accession>
<keyword evidence="3" id="KW-1133">Transmembrane helix</keyword>
<gene>
    <name evidence="4" type="ORF">NBRC110019_01120</name>
</gene>
<proteinExistence type="inferred from homology"/>
<dbReference type="PANTHER" id="PTHR12149">
    <property type="entry name" value="FRUCTOSAMINE 3 KINASE-RELATED PROTEIN"/>
    <property type="match status" value="1"/>
</dbReference>
<dbReference type="PIRSF" id="PIRSF006221">
    <property type="entry name" value="Ketosamine-3-kinase"/>
    <property type="match status" value="1"/>
</dbReference>
<keyword evidence="2" id="KW-0418">Kinase</keyword>
<evidence type="ECO:0000256" key="1">
    <source>
        <dbReference type="ARBA" id="ARBA00009460"/>
    </source>
</evidence>
<dbReference type="Pfam" id="PF03881">
    <property type="entry name" value="Fructosamin_kin"/>
    <property type="match status" value="1"/>
</dbReference>
<evidence type="ECO:0000256" key="2">
    <source>
        <dbReference type="PIRNR" id="PIRNR006221"/>
    </source>
</evidence>
<dbReference type="EMBL" id="BRVP01000001">
    <property type="protein sequence ID" value="GLB51073.1"/>
    <property type="molecule type" value="Genomic_DNA"/>
</dbReference>
<dbReference type="AlphaFoldDB" id="A0A9W6B5G0"/>
<evidence type="ECO:0000256" key="3">
    <source>
        <dbReference type="SAM" id="Phobius"/>
    </source>
</evidence>
<dbReference type="Proteomes" id="UP001143545">
    <property type="component" value="Unassembled WGS sequence"/>
</dbReference>
<keyword evidence="2" id="KW-0808">Transferase</keyword>
<keyword evidence="3" id="KW-0472">Membrane</keyword>
<evidence type="ECO:0000313" key="5">
    <source>
        <dbReference type="Proteomes" id="UP001143545"/>
    </source>
</evidence>
<dbReference type="Gene3D" id="3.90.1200.10">
    <property type="match status" value="1"/>
</dbReference>